<organism evidence="1 2">
    <name type="scientific">Phanerochaete sordida</name>
    <dbReference type="NCBI Taxonomy" id="48140"/>
    <lineage>
        <taxon>Eukaryota</taxon>
        <taxon>Fungi</taxon>
        <taxon>Dikarya</taxon>
        <taxon>Basidiomycota</taxon>
        <taxon>Agaricomycotina</taxon>
        <taxon>Agaricomycetes</taxon>
        <taxon>Polyporales</taxon>
        <taxon>Phanerochaetaceae</taxon>
        <taxon>Phanerochaete</taxon>
    </lineage>
</organism>
<gene>
    <name evidence="1" type="ORF">PsYK624_060770</name>
</gene>
<accession>A0A9P3G650</accession>
<dbReference type="EMBL" id="BPQB01000014">
    <property type="protein sequence ID" value="GJE89962.1"/>
    <property type="molecule type" value="Genomic_DNA"/>
</dbReference>
<evidence type="ECO:0000313" key="1">
    <source>
        <dbReference type="EMBL" id="GJE89962.1"/>
    </source>
</evidence>
<sequence length="108" mass="12180">MSASPGMGEMVFSFVSDEGAQRQDGAAIEEDVRSYRTGLLYVEVHPWASEDNMPVGGRRSQLDGFRTDYASRLEGLEDTMNLDEPWGTAENVESTIAMYHRECRKERV</sequence>
<dbReference type="AlphaFoldDB" id="A0A9P3G650"/>
<name>A0A9P3G650_9APHY</name>
<reference evidence="1 2" key="1">
    <citation type="submission" date="2021-08" db="EMBL/GenBank/DDBJ databases">
        <title>Draft Genome Sequence of Phanerochaete sordida strain YK-624.</title>
        <authorList>
            <person name="Mori T."/>
            <person name="Dohra H."/>
            <person name="Suzuki T."/>
            <person name="Kawagishi H."/>
            <person name="Hirai H."/>
        </authorList>
    </citation>
    <scope>NUCLEOTIDE SEQUENCE [LARGE SCALE GENOMIC DNA]</scope>
    <source>
        <strain evidence="1 2">YK-624</strain>
    </source>
</reference>
<evidence type="ECO:0000313" key="2">
    <source>
        <dbReference type="Proteomes" id="UP000703269"/>
    </source>
</evidence>
<protein>
    <submittedName>
        <fullName evidence="1">Uncharacterized protein</fullName>
    </submittedName>
</protein>
<proteinExistence type="predicted"/>
<comment type="caution">
    <text evidence="1">The sequence shown here is derived from an EMBL/GenBank/DDBJ whole genome shotgun (WGS) entry which is preliminary data.</text>
</comment>
<dbReference type="Proteomes" id="UP000703269">
    <property type="component" value="Unassembled WGS sequence"/>
</dbReference>
<keyword evidence="2" id="KW-1185">Reference proteome</keyword>